<gene>
    <name evidence="2" type="ORF">ROZALSC1DRAFT_31344</name>
</gene>
<protein>
    <submittedName>
        <fullName evidence="2">Uncharacterized protein</fullName>
    </submittedName>
</protein>
<reference evidence="3" key="1">
    <citation type="journal article" date="2018" name="Nat. Microbiol.">
        <title>Leveraging single-cell genomics to expand the fungal tree of life.</title>
        <authorList>
            <person name="Ahrendt S.R."/>
            <person name="Quandt C.A."/>
            <person name="Ciobanu D."/>
            <person name="Clum A."/>
            <person name="Salamov A."/>
            <person name="Andreopoulos B."/>
            <person name="Cheng J.F."/>
            <person name="Woyke T."/>
            <person name="Pelin A."/>
            <person name="Henrissat B."/>
            <person name="Reynolds N.K."/>
            <person name="Benny G.L."/>
            <person name="Smith M.E."/>
            <person name="James T.Y."/>
            <person name="Grigoriev I.V."/>
        </authorList>
    </citation>
    <scope>NUCLEOTIDE SEQUENCE [LARGE SCALE GENOMIC DNA]</scope>
    <source>
        <strain evidence="3">CSF55</strain>
    </source>
</reference>
<sequence>MKETTNNYENIGGVLNTTKFLLNKLKQRDYTDRALIGFAFIVYLLSVDTGSNSMDLELDVVFILADRVIVQF</sequence>
<dbReference type="AlphaFoldDB" id="A0A4P9YCA8"/>
<name>A0A4P9YCA8_ROZAC</name>
<dbReference type="Proteomes" id="UP000281549">
    <property type="component" value="Unassembled WGS sequence"/>
</dbReference>
<keyword evidence="1" id="KW-0472">Membrane</keyword>
<evidence type="ECO:0000313" key="2">
    <source>
        <dbReference type="EMBL" id="RKP16798.1"/>
    </source>
</evidence>
<evidence type="ECO:0000256" key="1">
    <source>
        <dbReference type="SAM" id="Phobius"/>
    </source>
</evidence>
<keyword evidence="1" id="KW-0812">Transmembrane</keyword>
<accession>A0A4P9YCA8</accession>
<evidence type="ECO:0000313" key="3">
    <source>
        <dbReference type="Proteomes" id="UP000281549"/>
    </source>
</evidence>
<feature type="transmembrane region" description="Helical" evidence="1">
    <location>
        <begin position="30"/>
        <end position="47"/>
    </location>
</feature>
<organism evidence="2 3">
    <name type="scientific">Rozella allomycis (strain CSF55)</name>
    <dbReference type="NCBI Taxonomy" id="988480"/>
    <lineage>
        <taxon>Eukaryota</taxon>
        <taxon>Fungi</taxon>
        <taxon>Fungi incertae sedis</taxon>
        <taxon>Cryptomycota</taxon>
        <taxon>Cryptomycota incertae sedis</taxon>
        <taxon>Rozella</taxon>
    </lineage>
</organism>
<proteinExistence type="predicted"/>
<dbReference type="EMBL" id="ML006229">
    <property type="protein sequence ID" value="RKP16798.1"/>
    <property type="molecule type" value="Genomic_DNA"/>
</dbReference>
<keyword evidence="1" id="KW-1133">Transmembrane helix</keyword>